<organism evidence="2 3">
    <name type="scientific">Caenorhabditis bovis</name>
    <dbReference type="NCBI Taxonomy" id="2654633"/>
    <lineage>
        <taxon>Eukaryota</taxon>
        <taxon>Metazoa</taxon>
        <taxon>Ecdysozoa</taxon>
        <taxon>Nematoda</taxon>
        <taxon>Chromadorea</taxon>
        <taxon>Rhabditida</taxon>
        <taxon>Rhabditina</taxon>
        <taxon>Rhabditomorpha</taxon>
        <taxon>Rhabditoidea</taxon>
        <taxon>Rhabditidae</taxon>
        <taxon>Peloderinae</taxon>
        <taxon>Caenorhabditis</taxon>
    </lineage>
</organism>
<evidence type="ECO:0000313" key="2">
    <source>
        <dbReference type="EMBL" id="CAB3406574.1"/>
    </source>
</evidence>
<keyword evidence="3" id="KW-1185">Reference proteome</keyword>
<gene>
    <name evidence="2" type="ORF">CBOVIS_LOCUS8632</name>
</gene>
<sequence>MSREGSLSPSSAEFRFAPVDEPPIVVDVVNETQKVDNPLSFSATLSTSFVAPEELDESTDDLTFPTKERKKSKLKINDDGIKKRKDTATSISNFFHRFTKSDKEDKKIIEEDEEEEEVNRPDKLASPESGEKWFEIGSQTGELPPADSEVDLYEWDPNTLGESIVAHPTDSDQAIIFEEKGMLKLLEQFRNGEMRWLDEPQIAAMCSVKEAHEDVTNTHLRVYEIDLERRKRQKGRDDFSSDSEEEAEIDRLFEQMNAKMTNMHAVLDTVPFYDAGQKKSSVSALDDDFLSF</sequence>
<protein>
    <submittedName>
        <fullName evidence="2">Uncharacterized protein</fullName>
    </submittedName>
</protein>
<feature type="compositionally biased region" description="Basic and acidic residues" evidence="1">
    <location>
        <begin position="118"/>
        <end position="130"/>
    </location>
</feature>
<dbReference type="OrthoDB" id="9977011at2759"/>
<evidence type="ECO:0000313" key="3">
    <source>
        <dbReference type="Proteomes" id="UP000494206"/>
    </source>
</evidence>
<dbReference type="EMBL" id="CADEPM010000005">
    <property type="protein sequence ID" value="CAB3406574.1"/>
    <property type="molecule type" value="Genomic_DNA"/>
</dbReference>
<proteinExistence type="predicted"/>
<name>A0A8S1EZ11_9PELO</name>
<evidence type="ECO:0000256" key="1">
    <source>
        <dbReference type="SAM" id="MobiDB-lite"/>
    </source>
</evidence>
<feature type="region of interest" description="Disordered" evidence="1">
    <location>
        <begin position="105"/>
        <end position="130"/>
    </location>
</feature>
<comment type="caution">
    <text evidence="2">The sequence shown here is derived from an EMBL/GenBank/DDBJ whole genome shotgun (WGS) entry which is preliminary data.</text>
</comment>
<dbReference type="Proteomes" id="UP000494206">
    <property type="component" value="Unassembled WGS sequence"/>
</dbReference>
<accession>A0A8S1EZ11</accession>
<dbReference type="AlphaFoldDB" id="A0A8S1EZ11"/>
<reference evidence="2 3" key="1">
    <citation type="submission" date="2020-04" db="EMBL/GenBank/DDBJ databases">
        <authorList>
            <person name="Laetsch R D."/>
            <person name="Stevens L."/>
            <person name="Kumar S."/>
            <person name="Blaxter L. M."/>
        </authorList>
    </citation>
    <scope>NUCLEOTIDE SEQUENCE [LARGE SCALE GENOMIC DNA]</scope>
</reference>